<dbReference type="InterPro" id="IPR007110">
    <property type="entry name" value="Ig-like_dom"/>
</dbReference>
<evidence type="ECO:0000256" key="5">
    <source>
        <dbReference type="ARBA" id="ARBA00022729"/>
    </source>
</evidence>
<keyword evidence="16" id="KW-1185">Reference proteome</keyword>
<dbReference type="Pfam" id="PF17217">
    <property type="entry name" value="UPA"/>
    <property type="match status" value="1"/>
</dbReference>
<dbReference type="InterPro" id="IPR036179">
    <property type="entry name" value="Ig-like_dom_sf"/>
</dbReference>
<dbReference type="SMART" id="SM00409">
    <property type="entry name" value="IG"/>
    <property type="match status" value="1"/>
</dbReference>
<dbReference type="PANTHER" id="PTHR12582:SF7">
    <property type="entry name" value="NETRIN RECEPTOR UNC5C"/>
    <property type="match status" value="1"/>
</dbReference>
<evidence type="ECO:0000256" key="6">
    <source>
        <dbReference type="ARBA" id="ARBA00022989"/>
    </source>
</evidence>
<dbReference type="InterPro" id="IPR011029">
    <property type="entry name" value="DEATH-like_dom_sf"/>
</dbReference>
<dbReference type="SMART" id="SM00218">
    <property type="entry name" value="ZU5"/>
    <property type="match status" value="1"/>
</dbReference>
<comment type="function">
    <text evidence="12">Receptor for netrin required for axon guidance. Mediates axon repulsion of neuronal growth cones in the developing nervous system upon ligand binding.</text>
</comment>
<feature type="domain" description="ZU5" evidence="14">
    <location>
        <begin position="434"/>
        <end position="568"/>
    </location>
</feature>
<dbReference type="InterPro" id="IPR003598">
    <property type="entry name" value="Ig_sub2"/>
</dbReference>
<dbReference type="Pfam" id="PF07679">
    <property type="entry name" value="I-set"/>
    <property type="match status" value="1"/>
</dbReference>
<organism evidence="15 16">
    <name type="scientific">Sinocyclocheilus anshuiensis</name>
    <dbReference type="NCBI Taxonomy" id="1608454"/>
    <lineage>
        <taxon>Eukaryota</taxon>
        <taxon>Metazoa</taxon>
        <taxon>Chordata</taxon>
        <taxon>Craniata</taxon>
        <taxon>Vertebrata</taxon>
        <taxon>Euteleostomi</taxon>
        <taxon>Actinopterygii</taxon>
        <taxon>Neopterygii</taxon>
        <taxon>Teleostei</taxon>
        <taxon>Ostariophysi</taxon>
        <taxon>Cypriniformes</taxon>
        <taxon>Cyprinidae</taxon>
        <taxon>Cyprininae</taxon>
        <taxon>Sinocyclocheilus</taxon>
    </lineage>
</organism>
<dbReference type="InterPro" id="IPR013783">
    <property type="entry name" value="Ig-like_fold"/>
</dbReference>
<dbReference type="InterPro" id="IPR037936">
    <property type="entry name" value="UNC5A-D"/>
</dbReference>
<reference evidence="15" key="2">
    <citation type="submission" date="2025-09" db="UniProtKB">
        <authorList>
            <consortium name="Ensembl"/>
        </authorList>
    </citation>
    <scope>IDENTIFICATION</scope>
</reference>
<evidence type="ECO:0000256" key="2">
    <source>
        <dbReference type="ARBA" id="ARBA00009844"/>
    </source>
</evidence>
<dbReference type="Gene3D" id="2.60.220.30">
    <property type="match status" value="1"/>
</dbReference>
<keyword evidence="8" id="KW-1015">Disulfide bond</keyword>
<dbReference type="Gene3D" id="2.20.100.10">
    <property type="entry name" value="Thrombospondin type-1 (TSP1) repeat"/>
    <property type="match status" value="1"/>
</dbReference>
<gene>
    <name evidence="15" type="primary">LOC107704840</name>
</gene>
<evidence type="ECO:0000256" key="10">
    <source>
        <dbReference type="ARBA" id="ARBA00023180"/>
    </source>
</evidence>
<evidence type="ECO:0000256" key="11">
    <source>
        <dbReference type="ARBA" id="ARBA00023319"/>
    </source>
</evidence>
<dbReference type="Pfam" id="PF00090">
    <property type="entry name" value="TSP_1"/>
    <property type="match status" value="1"/>
</dbReference>
<feature type="domain" description="Ig-like" evidence="13">
    <location>
        <begin position="134"/>
        <end position="230"/>
    </location>
</feature>
<dbReference type="InterPro" id="IPR003599">
    <property type="entry name" value="Ig_sub"/>
</dbReference>
<evidence type="ECO:0000256" key="9">
    <source>
        <dbReference type="ARBA" id="ARBA00023170"/>
    </source>
</evidence>
<dbReference type="InterPro" id="IPR000488">
    <property type="entry name" value="Death_dom"/>
</dbReference>
<dbReference type="GO" id="GO:0005886">
    <property type="term" value="C:plasma membrane"/>
    <property type="evidence" value="ECO:0007669"/>
    <property type="project" value="UniProtKB-SubCell"/>
</dbReference>
<dbReference type="InterPro" id="IPR033772">
    <property type="entry name" value="UPA"/>
</dbReference>
<dbReference type="Proteomes" id="UP000472260">
    <property type="component" value="Unassembled WGS sequence"/>
</dbReference>
<comment type="similarity">
    <text evidence="2 12">Belongs to the unc-5 family.</text>
</comment>
<keyword evidence="5" id="KW-0732">Signal</keyword>
<keyword evidence="11 12" id="KW-0393">Immunoglobulin domain</keyword>
<dbReference type="PROSITE" id="PS50835">
    <property type="entry name" value="IG_LIKE"/>
    <property type="match status" value="1"/>
</dbReference>
<dbReference type="PROSITE" id="PS51145">
    <property type="entry name" value="ZU5"/>
    <property type="match status" value="1"/>
</dbReference>
<dbReference type="InterPro" id="IPR036383">
    <property type="entry name" value="TSP1_rpt_sf"/>
</dbReference>
<sequence length="841" mass="93520">SFQITLHCVSHSLPDASCCLCFFPGDDDFLLGLGELPETFPSDPPEPLPHFLLEPEDAYIIKNKAVNLYCTATPAAQIYFKCNGEWVHQREHTIEERVDETSGQSHTHTPSLYFMGRKHYGCSDVCWQTVSLSPFFTVLRKTFEQEPLGKEVSLEQEVLLQCRPPEGIPPAEVEWLKNEEIIDPADDRNFYITIDHNLIIKQARLSDTANYTCVAKNIVAKRRSTTATVIVYVDGEWADWSKWSACNTECMQWRKRECNAPAPQNGGKDCDGVTLQSQNCTDGLCLQTALGGDEVALYVGIVMAVVMCLIVSAIVALLVYRRTHRRFHSDIMDSSVLNGGFQSVSIKQARSADLLAATPDLSTAAALYRGPVYALHDISDKIPMTSSPLLEPLPLPLPNLKIKVYNSSVTHSLLDSDPMTLRNQTLARARDPTCTALGLFNSLGGHLIIPNSGVSLLVPAGAIPQGRVYEMFVTIQRTESLRPVVGDREAVLSTVVSCGPAGALLTRPVILTLHHCAHAHSDDWQIILKSHTQQDQWEDVVVVGEENFTTSCYVQLGEEACHILTETLGSYCLIGQSVCPSAAKRIKLAVFGPVVTAGVDYHIRVYCLDDTQDTLKEVLQIEKQIGGKLLDEPKSLNFSYSNHNLRLSIHDIHSQWKSKLLTKYQELSFSQVWSGSVRRLHCSFTLERQSGLHCSFLCCKLCIRQVEGEGQIFQLYTTLSERLCLTDVRPLQGLFSVISYCSITVLAGPSAFRIPVSIRSKLCSSLDVPHTRGNDWRILAHKLNLDRYLNYFATKTSPTGVILDLWEAQHFPTGNLNQLATVLEEMGRHDNSIATAMAKEQ</sequence>
<dbReference type="Gene3D" id="2.60.40.10">
    <property type="entry name" value="Immunoglobulins"/>
    <property type="match status" value="2"/>
</dbReference>
<reference evidence="15" key="1">
    <citation type="submission" date="2025-08" db="UniProtKB">
        <authorList>
            <consortium name="Ensembl"/>
        </authorList>
    </citation>
    <scope>IDENTIFICATION</scope>
</reference>
<keyword evidence="3 12" id="KW-0217">Developmental protein</keyword>
<dbReference type="FunFam" id="2.20.100.10:FF:000002">
    <property type="entry name" value="Unc-5 netrin receptor C"/>
    <property type="match status" value="1"/>
</dbReference>
<dbReference type="InterPro" id="IPR057755">
    <property type="entry name" value="UNC5A-D-like_N"/>
</dbReference>
<dbReference type="InterPro" id="IPR013098">
    <property type="entry name" value="Ig_I-set"/>
</dbReference>
<evidence type="ECO:0000256" key="1">
    <source>
        <dbReference type="ARBA" id="ARBA00004479"/>
    </source>
</evidence>
<keyword evidence="9 12" id="KW-0675">Receptor</keyword>
<dbReference type="SMART" id="SM00408">
    <property type="entry name" value="IGc2"/>
    <property type="match status" value="1"/>
</dbReference>
<dbReference type="SMART" id="SM00005">
    <property type="entry name" value="DEATH"/>
    <property type="match status" value="1"/>
</dbReference>
<evidence type="ECO:0000259" key="13">
    <source>
        <dbReference type="PROSITE" id="PS50835"/>
    </source>
</evidence>
<name>A0A671PIF6_9TELE</name>
<dbReference type="SMART" id="SM00209">
    <property type="entry name" value="TSP1"/>
    <property type="match status" value="1"/>
</dbReference>
<evidence type="ECO:0000256" key="3">
    <source>
        <dbReference type="ARBA" id="ARBA00022473"/>
    </source>
</evidence>
<evidence type="ECO:0000256" key="7">
    <source>
        <dbReference type="ARBA" id="ARBA00023136"/>
    </source>
</evidence>
<dbReference type="SUPFAM" id="SSF82895">
    <property type="entry name" value="TSP-1 type 1 repeat"/>
    <property type="match status" value="1"/>
</dbReference>
<dbReference type="GO" id="GO:0005042">
    <property type="term" value="F:netrin receptor activity"/>
    <property type="evidence" value="ECO:0007669"/>
    <property type="project" value="UniProtKB-UniRule"/>
</dbReference>
<dbReference type="PROSITE" id="PS50092">
    <property type="entry name" value="TSP1"/>
    <property type="match status" value="1"/>
</dbReference>
<evidence type="ECO:0000313" key="16">
    <source>
        <dbReference type="Proteomes" id="UP000472260"/>
    </source>
</evidence>
<dbReference type="Pfam" id="PF00531">
    <property type="entry name" value="Death"/>
    <property type="match status" value="1"/>
</dbReference>
<dbReference type="InterPro" id="IPR000884">
    <property type="entry name" value="TSP1_rpt"/>
</dbReference>
<evidence type="ECO:0000256" key="12">
    <source>
        <dbReference type="RuleBase" id="RU367033"/>
    </source>
</evidence>
<comment type="subcellular location">
    <subcellularLocation>
        <location evidence="12">Cell membrane</location>
        <topology evidence="12">Single-pass type I membrane protein</topology>
    </subcellularLocation>
    <subcellularLocation>
        <location evidence="1">Membrane</location>
        <topology evidence="1">Single-pass type I membrane protein</topology>
    </subcellularLocation>
</comment>
<keyword evidence="7 12" id="KW-0472">Membrane</keyword>
<keyword evidence="6 12" id="KW-1133">Transmembrane helix</keyword>
<proteinExistence type="inferred from homology"/>
<dbReference type="FunFam" id="2.60.40.10:FF:000039">
    <property type="entry name" value="Unc-5 netrin receptor C"/>
    <property type="match status" value="1"/>
</dbReference>
<dbReference type="SUPFAM" id="SSF47986">
    <property type="entry name" value="DEATH domain"/>
    <property type="match status" value="1"/>
</dbReference>
<protein>
    <recommendedName>
        <fullName evidence="12">Netrin receptor UNC5</fullName>
    </recommendedName>
</protein>
<dbReference type="SUPFAM" id="SSF48726">
    <property type="entry name" value="Immunoglobulin"/>
    <property type="match status" value="1"/>
</dbReference>
<evidence type="ECO:0000256" key="8">
    <source>
        <dbReference type="ARBA" id="ARBA00023157"/>
    </source>
</evidence>
<dbReference type="GO" id="GO:0007411">
    <property type="term" value="P:axon guidance"/>
    <property type="evidence" value="ECO:0007669"/>
    <property type="project" value="TreeGrafter"/>
</dbReference>
<dbReference type="Ensembl" id="ENSSANT00000062603.1">
    <property type="protein sequence ID" value="ENSSANP00000058843.1"/>
    <property type="gene ID" value="ENSSANG00000029238.1"/>
</dbReference>
<accession>A0A671PIF6</accession>
<dbReference type="AlphaFoldDB" id="A0A671PIF6"/>
<dbReference type="Pfam" id="PF00791">
    <property type="entry name" value="ZU5"/>
    <property type="match status" value="1"/>
</dbReference>
<dbReference type="FunFam" id="1.10.533.10:FF:000001">
    <property type="entry name" value="Unc-5 netrin receptor B"/>
    <property type="match status" value="1"/>
</dbReference>
<dbReference type="Pfam" id="PF25609">
    <property type="entry name" value="Unc5_NetrinR_N"/>
    <property type="match status" value="1"/>
</dbReference>
<dbReference type="Gene3D" id="1.10.533.10">
    <property type="entry name" value="Death Domain, Fas"/>
    <property type="match status" value="1"/>
</dbReference>
<dbReference type="FunFam" id="2.60.220.30:FF:000003">
    <property type="entry name" value="Unc-5 netrin receptor C"/>
    <property type="match status" value="1"/>
</dbReference>
<keyword evidence="10" id="KW-0325">Glycoprotein</keyword>
<feature type="transmembrane region" description="Helical" evidence="12">
    <location>
        <begin position="295"/>
        <end position="320"/>
    </location>
</feature>
<evidence type="ECO:0000313" key="15">
    <source>
        <dbReference type="Ensembl" id="ENSSANP00000058843.1"/>
    </source>
</evidence>
<keyword evidence="4 12" id="KW-0812">Transmembrane</keyword>
<dbReference type="PANTHER" id="PTHR12582">
    <property type="entry name" value="NETRIN RECEPTOR UNC5"/>
    <property type="match status" value="1"/>
</dbReference>
<evidence type="ECO:0000256" key="4">
    <source>
        <dbReference type="ARBA" id="ARBA00022692"/>
    </source>
</evidence>
<dbReference type="InterPro" id="IPR000906">
    <property type="entry name" value="ZU5_dom"/>
</dbReference>
<evidence type="ECO:0000259" key="14">
    <source>
        <dbReference type="PROSITE" id="PS51145"/>
    </source>
</evidence>